<dbReference type="GeneID" id="39875051"/>
<dbReference type="VEuPathDB" id="PiroplasmaDB:BOVATA_027740"/>
<name>A0A2H6KE59_9APIC</name>
<sequence length="227" mass="24201">MRHHQEHYETTISQKPPITLNHNILLHGSRKFLNRSDEGGKEGYCCDRSTETGDKLLVKSAKVLQGCNSAGFSRVVLCNNEESLGVSQHCLVVEFNGVVGGLDNSFDLSLVVGALGLLVQSLLSGVNLYLGSGEQLNGLIESINLDLASQQSGVLLVGLVLLQPRDFGLQVVVGGGDGLNPLFRGGVVKLGFVGVDFGEAECGKSCQEESNLLKCVHCDTICGYIIL</sequence>
<gene>
    <name evidence="1" type="ORF">BOVATA_027740</name>
</gene>
<organism evidence="1 2">
    <name type="scientific">Babesia ovata</name>
    <dbReference type="NCBI Taxonomy" id="189622"/>
    <lineage>
        <taxon>Eukaryota</taxon>
        <taxon>Sar</taxon>
        <taxon>Alveolata</taxon>
        <taxon>Apicomplexa</taxon>
        <taxon>Aconoidasida</taxon>
        <taxon>Piroplasmida</taxon>
        <taxon>Babesiidae</taxon>
        <taxon>Babesia</taxon>
    </lineage>
</organism>
<dbReference type="AlphaFoldDB" id="A0A2H6KE59"/>
<accession>A0A2H6KE59</accession>
<comment type="caution">
    <text evidence="1">The sequence shown here is derived from an EMBL/GenBank/DDBJ whole genome shotgun (WGS) entry which is preliminary data.</text>
</comment>
<dbReference type="EMBL" id="BDSA01000003">
    <property type="protein sequence ID" value="GBE61281.1"/>
    <property type="molecule type" value="Genomic_DNA"/>
</dbReference>
<keyword evidence="2" id="KW-1185">Reference proteome</keyword>
<dbReference type="RefSeq" id="XP_028867524.1">
    <property type="nucleotide sequence ID" value="XM_029011691.1"/>
</dbReference>
<evidence type="ECO:0000313" key="1">
    <source>
        <dbReference type="EMBL" id="GBE61281.1"/>
    </source>
</evidence>
<reference evidence="1 2" key="1">
    <citation type="journal article" date="2017" name="BMC Genomics">
        <title>Whole-genome assembly of Babesia ovata and comparative genomics between closely related pathogens.</title>
        <authorList>
            <person name="Yamagishi J."/>
            <person name="Asada M."/>
            <person name="Hakimi H."/>
            <person name="Tanaka T.Q."/>
            <person name="Sugimoto C."/>
            <person name="Kawazu S."/>
        </authorList>
    </citation>
    <scope>NUCLEOTIDE SEQUENCE [LARGE SCALE GENOMIC DNA]</scope>
    <source>
        <strain evidence="1 2">Miyake</strain>
    </source>
</reference>
<dbReference type="Proteomes" id="UP000236319">
    <property type="component" value="Unassembled WGS sequence"/>
</dbReference>
<proteinExistence type="predicted"/>
<evidence type="ECO:0000313" key="2">
    <source>
        <dbReference type="Proteomes" id="UP000236319"/>
    </source>
</evidence>
<protein>
    <submittedName>
        <fullName evidence="1">1 family type VI secretion ATPase, putative</fullName>
    </submittedName>
</protein>